<feature type="chain" id="PRO_5037812127" description="IPT/TIG domain-containing protein" evidence="1">
    <location>
        <begin position="22"/>
        <end position="292"/>
    </location>
</feature>
<dbReference type="SMART" id="SM00429">
    <property type="entry name" value="IPT"/>
    <property type="match status" value="1"/>
</dbReference>
<reference evidence="3" key="1">
    <citation type="submission" date="2020-01" db="EMBL/GenBank/DDBJ databases">
        <title>Muricauda ochracea sp. nov., isolated from a tidal flat of Garorim bay in Korea.</title>
        <authorList>
            <person name="Kim D."/>
            <person name="Yoo Y."/>
            <person name="Kim J.-J."/>
        </authorList>
    </citation>
    <scope>NUCLEOTIDE SEQUENCE</scope>
    <source>
        <strain evidence="3">JGD-17</strain>
    </source>
</reference>
<dbReference type="CDD" id="cd12105">
    <property type="entry name" value="HmuY"/>
    <property type="match status" value="1"/>
</dbReference>
<dbReference type="Pfam" id="PF14064">
    <property type="entry name" value="HmuY"/>
    <property type="match status" value="1"/>
</dbReference>
<feature type="domain" description="IPT/TIG" evidence="2">
    <location>
        <begin position="30"/>
        <end position="110"/>
    </location>
</feature>
<dbReference type="Proteomes" id="UP000667650">
    <property type="component" value="Unassembled WGS sequence"/>
</dbReference>
<evidence type="ECO:0000313" key="3">
    <source>
        <dbReference type="EMBL" id="NAY92223.1"/>
    </source>
</evidence>
<dbReference type="AlphaFoldDB" id="A0A964TDY7"/>
<gene>
    <name evidence="3" type="ORF">GTQ34_09855</name>
</gene>
<proteinExistence type="predicted"/>
<dbReference type="Gene3D" id="2.60.40.10">
    <property type="entry name" value="Immunoglobulins"/>
    <property type="match status" value="1"/>
</dbReference>
<dbReference type="CDD" id="cd00102">
    <property type="entry name" value="IPT"/>
    <property type="match status" value="1"/>
</dbReference>
<dbReference type="InterPro" id="IPR013783">
    <property type="entry name" value="Ig-like_fold"/>
</dbReference>
<dbReference type="PROSITE" id="PS51257">
    <property type="entry name" value="PROKAR_LIPOPROTEIN"/>
    <property type="match status" value="1"/>
</dbReference>
<evidence type="ECO:0000259" key="2">
    <source>
        <dbReference type="SMART" id="SM00429"/>
    </source>
</evidence>
<dbReference type="SUPFAM" id="SSF81296">
    <property type="entry name" value="E set domains"/>
    <property type="match status" value="1"/>
</dbReference>
<dbReference type="InterPro" id="IPR002909">
    <property type="entry name" value="IPT_dom"/>
</dbReference>
<name>A0A964TDY7_9FLAO</name>
<dbReference type="InterPro" id="IPR014756">
    <property type="entry name" value="Ig_E-set"/>
</dbReference>
<evidence type="ECO:0000313" key="4">
    <source>
        <dbReference type="Proteomes" id="UP000667650"/>
    </source>
</evidence>
<protein>
    <recommendedName>
        <fullName evidence="2">IPT/TIG domain-containing protein</fullName>
    </recommendedName>
</protein>
<dbReference type="RefSeq" id="WP_166523609.1">
    <property type="nucleotide sequence ID" value="NZ_JAAABI010000002.1"/>
</dbReference>
<dbReference type="EMBL" id="JAAABI010000002">
    <property type="protein sequence ID" value="NAY92223.1"/>
    <property type="molecule type" value="Genomic_DNA"/>
</dbReference>
<keyword evidence="4" id="KW-1185">Reference proteome</keyword>
<dbReference type="InterPro" id="IPR025921">
    <property type="entry name" value="HmuY"/>
</dbReference>
<feature type="signal peptide" evidence="1">
    <location>
        <begin position="1"/>
        <end position="21"/>
    </location>
</feature>
<dbReference type="Pfam" id="PF01833">
    <property type="entry name" value="TIG"/>
    <property type="match status" value="1"/>
</dbReference>
<comment type="caution">
    <text evidence="3">The sequence shown here is derived from an EMBL/GenBank/DDBJ whole genome shotgun (WGS) entry which is preliminary data.</text>
</comment>
<accession>A0A964TDY7</accession>
<sequence>MKTTLKLFSLCTLLFAFMACSDDDGDTVAEFTVTAITPDSGTVGSEITITGTNFPDVSAINLTFGGVPATISSATSTQLVVTVPTGATSGAVTVSANGFTQDATTSFTVLANLVSGTMENLEAPQTGSQGEPAGGPFTKFSFETGAVTDSDTEWDIAFRGTTIAVNGGTVTGTNDEPARNGNGGAAIETGLFAEVTSAAGLTFEVDADGAFAIPTGSGEGWYNYNPATFTLSPIPGRVLVFRTHDGRYAKVEILSYYRDAPAVPDPFMDESRMYTFNYVYNPNEGETNLAAN</sequence>
<evidence type="ECO:0000256" key="1">
    <source>
        <dbReference type="SAM" id="SignalP"/>
    </source>
</evidence>
<keyword evidence="1" id="KW-0732">Signal</keyword>
<organism evidence="3 4">
    <name type="scientific">Flagellimonas ochracea</name>
    <dbReference type="NCBI Taxonomy" id="2696472"/>
    <lineage>
        <taxon>Bacteria</taxon>
        <taxon>Pseudomonadati</taxon>
        <taxon>Bacteroidota</taxon>
        <taxon>Flavobacteriia</taxon>
        <taxon>Flavobacteriales</taxon>
        <taxon>Flavobacteriaceae</taxon>
        <taxon>Flagellimonas</taxon>
    </lineage>
</organism>